<proteinExistence type="inferred from homology"/>
<evidence type="ECO:0000256" key="6">
    <source>
        <dbReference type="ARBA" id="ARBA00022946"/>
    </source>
</evidence>
<evidence type="ECO:0000313" key="11">
    <source>
        <dbReference type="EMBL" id="GMI12682.1"/>
    </source>
</evidence>
<feature type="compositionally biased region" description="Basic and acidic residues" evidence="10">
    <location>
        <begin position="369"/>
        <end position="382"/>
    </location>
</feature>
<dbReference type="InterPro" id="IPR038532">
    <property type="entry name" value="NDUFS4-like_sf"/>
</dbReference>
<name>A0A9W7FHU4_9STRA</name>
<dbReference type="PANTHER" id="PTHR12219">
    <property type="entry name" value="NADH-UBIQUINONE OXIDOREDUCTASE"/>
    <property type="match status" value="1"/>
</dbReference>
<evidence type="ECO:0000313" key="12">
    <source>
        <dbReference type="Proteomes" id="UP001165160"/>
    </source>
</evidence>
<reference evidence="12" key="1">
    <citation type="journal article" date="2023" name="Commun. Biol.">
        <title>Genome analysis of Parmales, the sister group of diatoms, reveals the evolutionary specialization of diatoms from phago-mixotrophs to photoautotrophs.</title>
        <authorList>
            <person name="Ban H."/>
            <person name="Sato S."/>
            <person name="Yoshikawa S."/>
            <person name="Yamada K."/>
            <person name="Nakamura Y."/>
            <person name="Ichinomiya M."/>
            <person name="Sato N."/>
            <person name="Blanc-Mathieu R."/>
            <person name="Endo H."/>
            <person name="Kuwata A."/>
            <person name="Ogata H."/>
        </authorList>
    </citation>
    <scope>NUCLEOTIDE SEQUENCE [LARGE SCALE GENOMIC DNA]</scope>
    <source>
        <strain evidence="12">NIES 3699</strain>
    </source>
</reference>
<keyword evidence="9" id="KW-0472">Membrane</keyword>
<keyword evidence="6" id="KW-0809">Transit peptide</keyword>
<evidence type="ECO:0000256" key="1">
    <source>
        <dbReference type="ARBA" id="ARBA00004273"/>
    </source>
</evidence>
<dbReference type="EMBL" id="BRXX01000450">
    <property type="protein sequence ID" value="GMI12682.1"/>
    <property type="molecule type" value="Genomic_DNA"/>
</dbReference>
<keyword evidence="7" id="KW-0249">Electron transport</keyword>
<evidence type="ECO:0000256" key="5">
    <source>
        <dbReference type="ARBA" id="ARBA00022792"/>
    </source>
</evidence>
<keyword evidence="4" id="KW-0679">Respiratory chain</keyword>
<dbReference type="GO" id="GO:0005743">
    <property type="term" value="C:mitochondrial inner membrane"/>
    <property type="evidence" value="ECO:0007669"/>
    <property type="project" value="UniProtKB-SubCell"/>
</dbReference>
<gene>
    <name evidence="11" type="ORF">TrVE_jg3129</name>
</gene>
<evidence type="ECO:0000256" key="9">
    <source>
        <dbReference type="ARBA" id="ARBA00023136"/>
    </source>
</evidence>
<dbReference type="Pfam" id="PF04800">
    <property type="entry name" value="NDUS4"/>
    <property type="match status" value="1"/>
</dbReference>
<dbReference type="InterPro" id="IPR006885">
    <property type="entry name" value="NADH_UbQ_FeS_4_mit-like"/>
</dbReference>
<evidence type="ECO:0000256" key="8">
    <source>
        <dbReference type="ARBA" id="ARBA00023128"/>
    </source>
</evidence>
<evidence type="ECO:0008006" key="13">
    <source>
        <dbReference type="Google" id="ProtNLM"/>
    </source>
</evidence>
<dbReference type="PANTHER" id="PTHR12219:SF8">
    <property type="entry name" value="NADH DEHYDROGENASE [UBIQUINONE] IRON-SULFUR PROTEIN 4, MITOCHONDRIAL"/>
    <property type="match status" value="1"/>
</dbReference>
<keyword evidence="3" id="KW-0813">Transport</keyword>
<evidence type="ECO:0000256" key="2">
    <source>
        <dbReference type="ARBA" id="ARBA00005882"/>
    </source>
</evidence>
<evidence type="ECO:0000256" key="7">
    <source>
        <dbReference type="ARBA" id="ARBA00022982"/>
    </source>
</evidence>
<dbReference type="GO" id="GO:0022900">
    <property type="term" value="P:electron transport chain"/>
    <property type="evidence" value="ECO:0007669"/>
    <property type="project" value="InterPro"/>
</dbReference>
<accession>A0A9W7FHU4</accession>
<feature type="compositionally biased region" description="Low complexity" evidence="10">
    <location>
        <begin position="112"/>
        <end position="125"/>
    </location>
</feature>
<dbReference type="AlphaFoldDB" id="A0A9W7FHU4"/>
<sequence length="382" mass="42339">MRLQNGRIGHSGAINIEILPIEIMMQSTSHLLRPLLRTPFHAPLLRTLSTSPPAPTGGDSSAPTPPKSPRTVFSISHQPLPSLPSQISEILTLDRSHDPHSSRPVSIKQKGRSSMTSSMGGGKSWTITFANTPTTTTSGKSASHAKDMWTNPLMKYQSSSDPLGSLTTLQAMSFESPEKAMRFCLKRGWDYRFDDFPQMVFKDDGSVFEGEEESLFKTPGVLNEKSLRVKEVDGELVERETFQTYKIPPYFDEEGKIELYGSHSTSSKNSPNWPENDKRHVKDVDNWGGYDENFLPKAVKHKIGIEGLSLDYYSRDESGTSHYFRPLRYHGDGVVPQWGPEGGVPGNPLPELKGGETESGGSPGYKVGKGVEKDVEGWKSRR</sequence>
<organism evidence="11 12">
    <name type="scientific">Triparma verrucosa</name>
    <dbReference type="NCBI Taxonomy" id="1606542"/>
    <lineage>
        <taxon>Eukaryota</taxon>
        <taxon>Sar</taxon>
        <taxon>Stramenopiles</taxon>
        <taxon>Ochrophyta</taxon>
        <taxon>Bolidophyceae</taxon>
        <taxon>Parmales</taxon>
        <taxon>Triparmaceae</taxon>
        <taxon>Triparma</taxon>
    </lineage>
</organism>
<evidence type="ECO:0000256" key="3">
    <source>
        <dbReference type="ARBA" id="ARBA00022448"/>
    </source>
</evidence>
<comment type="caution">
    <text evidence="11">The sequence shown here is derived from an EMBL/GenBank/DDBJ whole genome shotgun (WGS) entry which is preliminary data.</text>
</comment>
<dbReference type="Gene3D" id="3.30.160.190">
    <property type="entry name" value="atu1810 like domain"/>
    <property type="match status" value="1"/>
</dbReference>
<comment type="subcellular location">
    <subcellularLocation>
        <location evidence="1">Mitochondrion inner membrane</location>
    </subcellularLocation>
</comment>
<evidence type="ECO:0000256" key="4">
    <source>
        <dbReference type="ARBA" id="ARBA00022660"/>
    </source>
</evidence>
<feature type="region of interest" description="Disordered" evidence="10">
    <location>
        <begin position="337"/>
        <end position="382"/>
    </location>
</feature>
<comment type="similarity">
    <text evidence="2">Belongs to the complex I NDUFS4 subunit family.</text>
</comment>
<feature type="region of interest" description="Disordered" evidence="10">
    <location>
        <begin position="94"/>
        <end position="125"/>
    </location>
</feature>
<keyword evidence="5" id="KW-0999">Mitochondrion inner membrane</keyword>
<dbReference type="Proteomes" id="UP001165160">
    <property type="component" value="Unassembled WGS sequence"/>
</dbReference>
<evidence type="ECO:0000256" key="10">
    <source>
        <dbReference type="SAM" id="MobiDB-lite"/>
    </source>
</evidence>
<keyword evidence="8" id="KW-0496">Mitochondrion</keyword>
<keyword evidence="12" id="KW-1185">Reference proteome</keyword>
<protein>
    <recommendedName>
        <fullName evidence="13">NADH dehydrogenase [ubiquinone] iron-sulfur protein 4, mitochondrial</fullName>
    </recommendedName>
</protein>
<feature type="region of interest" description="Disordered" evidence="10">
    <location>
        <begin position="46"/>
        <end position="79"/>
    </location>
</feature>